<dbReference type="GO" id="GO:0016829">
    <property type="term" value="F:lyase activity"/>
    <property type="evidence" value="ECO:0007669"/>
    <property type="project" value="InterPro"/>
</dbReference>
<dbReference type="Pfam" id="PF06314">
    <property type="entry name" value="ADC"/>
    <property type="match status" value="1"/>
</dbReference>
<dbReference type="Proteomes" id="UP000199651">
    <property type="component" value="Unassembled WGS sequence"/>
</dbReference>
<evidence type="ECO:0000313" key="1">
    <source>
        <dbReference type="EMBL" id="SDN83793.1"/>
    </source>
</evidence>
<dbReference type="EMBL" id="FNJB01000001">
    <property type="protein sequence ID" value="SDN83793.1"/>
    <property type="molecule type" value="Genomic_DNA"/>
</dbReference>
<dbReference type="STRING" id="504798.SAMN05421871_103845"/>
<protein>
    <submittedName>
        <fullName evidence="1">Acetoacetate decarboxylase (ADC)</fullName>
    </submittedName>
</protein>
<proteinExistence type="predicted"/>
<keyword evidence="2" id="KW-1185">Reference proteome</keyword>
<accession>A0A1H0ENB7</accession>
<dbReference type="Gene3D" id="2.40.400.10">
    <property type="entry name" value="Acetoacetate decarboxylase-like"/>
    <property type="match status" value="1"/>
</dbReference>
<name>A0A1H0ENB7_9PSEU</name>
<organism evidence="1 2">
    <name type="scientific">Actinokineospora alba</name>
    <dbReference type="NCBI Taxonomy" id="504798"/>
    <lineage>
        <taxon>Bacteria</taxon>
        <taxon>Bacillati</taxon>
        <taxon>Actinomycetota</taxon>
        <taxon>Actinomycetes</taxon>
        <taxon>Pseudonocardiales</taxon>
        <taxon>Pseudonocardiaceae</taxon>
        <taxon>Actinokineospora</taxon>
    </lineage>
</organism>
<dbReference type="InterPro" id="IPR023375">
    <property type="entry name" value="ADC_dom_sf"/>
</dbReference>
<dbReference type="SUPFAM" id="SSF160104">
    <property type="entry name" value="Acetoacetate decarboxylase-like"/>
    <property type="match status" value="1"/>
</dbReference>
<dbReference type="RefSeq" id="WP_228769561.1">
    <property type="nucleotide sequence ID" value="NZ_FNDV01000003.1"/>
</dbReference>
<sequence>MESYPPQPWEMVGQAYISAWRLPVAALPALPAGVRPIVVGGSGFVVTAWVDYQEGGVLSYRELMATVPVRAGLAASITHIWVDSPVSLAGGRELWNIPKDLAEFELAHRPRFTASARSADGPIAEADYQVLGRLPFRLPTAFSVIQEGPKKSPVKVTGRLAAARSSWKIDPNGPLGYLDGRRPFASFALLDFRMRFGRAPQS</sequence>
<reference evidence="2" key="1">
    <citation type="submission" date="2016-10" db="EMBL/GenBank/DDBJ databases">
        <authorList>
            <person name="Varghese N."/>
            <person name="Submissions S."/>
        </authorList>
    </citation>
    <scope>NUCLEOTIDE SEQUENCE [LARGE SCALE GENOMIC DNA]</scope>
    <source>
        <strain evidence="2">IBRC-M 10655</strain>
    </source>
</reference>
<gene>
    <name evidence="1" type="ORF">SAMN05192558_10124</name>
</gene>
<dbReference type="AlphaFoldDB" id="A0A1H0ENB7"/>
<evidence type="ECO:0000313" key="2">
    <source>
        <dbReference type="Proteomes" id="UP000199651"/>
    </source>
</evidence>
<dbReference type="InterPro" id="IPR010451">
    <property type="entry name" value="Acetoacetate_decarboxylase"/>
</dbReference>